<dbReference type="EMBL" id="KI535697">
    <property type="protein sequence ID" value="ESR64920.1"/>
    <property type="molecule type" value="Genomic_DNA"/>
</dbReference>
<dbReference type="AlphaFoldDB" id="V4UKZ0"/>
<proteinExistence type="predicted"/>
<dbReference type="InParanoid" id="V4UKZ0"/>
<feature type="domain" description="Transposase-associated" evidence="1">
    <location>
        <begin position="3"/>
        <end position="70"/>
    </location>
</feature>
<sequence length="71" mass="8435">MDKSWMHCSKMAKEYEDGVEKFMRFTIANVKGNSVIRCSCTKCMNLSFRTHKVVREHLYFHGFDVSYTTWS</sequence>
<reference evidence="2 3" key="1">
    <citation type="submission" date="2013-10" db="EMBL/GenBank/DDBJ databases">
        <authorList>
            <consortium name="International Citrus Genome Consortium"/>
            <person name="Jenkins J."/>
            <person name="Schmutz J."/>
            <person name="Prochnik S."/>
            <person name="Rokhsar D."/>
            <person name="Gmitter F."/>
            <person name="Ollitrault P."/>
            <person name="Machado M."/>
            <person name="Talon M."/>
            <person name="Wincker P."/>
            <person name="Jaillon O."/>
            <person name="Morgante M."/>
        </authorList>
    </citation>
    <scope>NUCLEOTIDE SEQUENCE</scope>
    <source>
        <strain evidence="3">cv. Clemenules</strain>
    </source>
</reference>
<dbReference type="OMA" id="CPCINCK"/>
<evidence type="ECO:0000313" key="2">
    <source>
        <dbReference type="EMBL" id="ESR64920.1"/>
    </source>
</evidence>
<gene>
    <name evidence="2" type="ORF">CICLE_v10010251mg</name>
</gene>
<dbReference type="Pfam" id="PF13963">
    <property type="entry name" value="Transpos_assoc"/>
    <property type="match status" value="1"/>
</dbReference>
<dbReference type="Gramene" id="ESR64920">
    <property type="protein sequence ID" value="ESR64920"/>
    <property type="gene ID" value="CICLE_v10010251mg"/>
</dbReference>
<name>V4UKZ0_CITCL</name>
<evidence type="ECO:0000259" key="1">
    <source>
        <dbReference type="Pfam" id="PF13963"/>
    </source>
</evidence>
<organism evidence="2 3">
    <name type="scientific">Citrus clementina</name>
    <name type="common">Clementine</name>
    <name type="synonym">Citrus deliciosa x Citrus sinensis</name>
    <dbReference type="NCBI Taxonomy" id="85681"/>
    <lineage>
        <taxon>Eukaryota</taxon>
        <taxon>Viridiplantae</taxon>
        <taxon>Streptophyta</taxon>
        <taxon>Embryophyta</taxon>
        <taxon>Tracheophyta</taxon>
        <taxon>Spermatophyta</taxon>
        <taxon>Magnoliopsida</taxon>
        <taxon>eudicotyledons</taxon>
        <taxon>Gunneridae</taxon>
        <taxon>Pentapetalae</taxon>
        <taxon>rosids</taxon>
        <taxon>malvids</taxon>
        <taxon>Sapindales</taxon>
        <taxon>Rutaceae</taxon>
        <taxon>Aurantioideae</taxon>
        <taxon>Citrus</taxon>
    </lineage>
</organism>
<accession>V4UKZ0</accession>
<keyword evidence="3" id="KW-1185">Reference proteome</keyword>
<protein>
    <recommendedName>
        <fullName evidence="1">Transposase-associated domain-containing protein</fullName>
    </recommendedName>
</protein>
<dbReference type="InterPro" id="IPR029480">
    <property type="entry name" value="Transpos_assoc"/>
</dbReference>
<dbReference type="KEGG" id="cic:CICLE_v10010251mg"/>
<dbReference type="Proteomes" id="UP000030687">
    <property type="component" value="Unassembled WGS sequence"/>
</dbReference>
<evidence type="ECO:0000313" key="3">
    <source>
        <dbReference type="Proteomes" id="UP000030687"/>
    </source>
</evidence>